<proteinExistence type="predicted"/>
<gene>
    <name evidence="2" type="ORF">JAZ04_17210</name>
</gene>
<accession>A0A9E4N0H0</accession>
<dbReference type="AlphaFoldDB" id="A0A9E4N0H0"/>
<feature type="domain" description="DUF6869" evidence="1">
    <location>
        <begin position="66"/>
        <end position="138"/>
    </location>
</feature>
<dbReference type="Pfam" id="PF21746">
    <property type="entry name" value="DUF6869"/>
    <property type="match status" value="1"/>
</dbReference>
<dbReference type="Proteomes" id="UP000886687">
    <property type="component" value="Unassembled WGS sequence"/>
</dbReference>
<name>A0A9E4N0H0_9GAMM</name>
<protein>
    <recommendedName>
        <fullName evidence="1">DUF6869 domain-containing protein</fullName>
    </recommendedName>
</protein>
<dbReference type="EMBL" id="JAEPDI010000013">
    <property type="protein sequence ID" value="MCG7940577.1"/>
    <property type="molecule type" value="Genomic_DNA"/>
</dbReference>
<comment type="caution">
    <text evidence="2">The sequence shown here is derived from an EMBL/GenBank/DDBJ whole genome shotgun (WGS) entry which is preliminary data.</text>
</comment>
<reference evidence="2" key="1">
    <citation type="journal article" date="2021" name="Proc. Natl. Acad. Sci. U.S.A.">
        <title>Global biogeography of chemosynthetic symbionts reveals both localized and globally distributed symbiont groups. .</title>
        <authorList>
            <person name="Osvatic J.T."/>
            <person name="Wilkins L.G.E."/>
            <person name="Leibrecht L."/>
            <person name="Leray M."/>
            <person name="Zauner S."/>
            <person name="Polzin J."/>
            <person name="Camacho Y."/>
            <person name="Gros O."/>
            <person name="van Gils J.A."/>
            <person name="Eisen J.A."/>
            <person name="Petersen J.M."/>
            <person name="Yuen B."/>
        </authorList>
    </citation>
    <scope>NUCLEOTIDE SEQUENCE</scope>
    <source>
        <strain evidence="2">MAGL173</strain>
    </source>
</reference>
<sequence length="143" mass="16243">MKARSPEWEALREEGQKRRAKFNQGLTSSDIREIAKSWVENLDIDKAQSASNDKVSTCIFDAAVGLKVIALIWSHGLKKENLSYLGVVVEDYLAIHGEAVIDQIEAFAERDQEFVNVLQYVYPNTMPKEVYRRVRALSGRKDA</sequence>
<evidence type="ECO:0000313" key="3">
    <source>
        <dbReference type="Proteomes" id="UP000886687"/>
    </source>
</evidence>
<organism evidence="2 3">
    <name type="scientific">Candidatus Thiodiazotropha lotti</name>
    <dbReference type="NCBI Taxonomy" id="2792787"/>
    <lineage>
        <taxon>Bacteria</taxon>
        <taxon>Pseudomonadati</taxon>
        <taxon>Pseudomonadota</taxon>
        <taxon>Gammaproteobacteria</taxon>
        <taxon>Chromatiales</taxon>
        <taxon>Sedimenticolaceae</taxon>
        <taxon>Candidatus Thiodiazotropha</taxon>
    </lineage>
</organism>
<evidence type="ECO:0000313" key="2">
    <source>
        <dbReference type="EMBL" id="MCG7940577.1"/>
    </source>
</evidence>
<dbReference type="InterPro" id="IPR049221">
    <property type="entry name" value="DUF6869"/>
</dbReference>
<evidence type="ECO:0000259" key="1">
    <source>
        <dbReference type="Pfam" id="PF21746"/>
    </source>
</evidence>